<organism evidence="8 9">
    <name type="scientific">Hoylesella pleuritidis F0068</name>
    <dbReference type="NCBI Taxonomy" id="1081904"/>
    <lineage>
        <taxon>Bacteria</taxon>
        <taxon>Pseudomonadati</taxon>
        <taxon>Bacteroidota</taxon>
        <taxon>Bacteroidia</taxon>
        <taxon>Bacteroidales</taxon>
        <taxon>Prevotellaceae</taxon>
        <taxon>Hoylesella</taxon>
    </lineage>
</organism>
<dbReference type="InterPro" id="IPR059177">
    <property type="entry name" value="GH29D-like_dom"/>
</dbReference>
<dbReference type="SUPFAM" id="SSF49785">
    <property type="entry name" value="Galactose-binding domain-like"/>
    <property type="match status" value="2"/>
</dbReference>
<dbReference type="SMART" id="SM00812">
    <property type="entry name" value="Alpha_L_fucos"/>
    <property type="match status" value="1"/>
</dbReference>
<dbReference type="GO" id="GO:0004560">
    <property type="term" value="F:alpha-L-fucosidase activity"/>
    <property type="evidence" value="ECO:0007669"/>
    <property type="project" value="InterPro"/>
</dbReference>
<evidence type="ECO:0000256" key="2">
    <source>
        <dbReference type="ARBA" id="ARBA00012662"/>
    </source>
</evidence>
<dbReference type="InterPro" id="IPR008979">
    <property type="entry name" value="Galactose-bd-like_sf"/>
</dbReference>
<evidence type="ECO:0000256" key="4">
    <source>
        <dbReference type="ARBA" id="ARBA00022801"/>
    </source>
</evidence>
<dbReference type="SUPFAM" id="SSF51445">
    <property type="entry name" value="(Trans)glycosidases"/>
    <property type="match status" value="1"/>
</dbReference>
<name>U2KRH4_9BACT</name>
<keyword evidence="9" id="KW-1185">Reference proteome</keyword>
<comment type="similarity">
    <text evidence="1">Belongs to the glycosyl hydrolase 29 family.</text>
</comment>
<dbReference type="EC" id="3.2.1.51" evidence="2"/>
<feature type="chain" id="PRO_5004629551" description="alpha-L-fucosidase" evidence="6">
    <location>
        <begin position="31"/>
        <end position="749"/>
    </location>
</feature>
<comment type="caution">
    <text evidence="8">The sequence shown here is derived from an EMBL/GenBank/DDBJ whole genome shotgun (WGS) entry which is preliminary data.</text>
</comment>
<keyword evidence="5" id="KW-0326">Glycosidase</keyword>
<sequence>MKEKNISRHCRLLAAALLLTAAGTGIDALAVGTSDSIRYANTIAIAADDSQARIIEKAAHVVPTPNQLAALRKEFIAFVHFGPNTFTRREWGTGKEDPRIFDLKTLDTDQWCRSLKEAGIRMVLLTVKHHDGFVIWNSRYTRHGLMSTGFEGGKGDILRDLSASCRKFGIRLGIYLSPADLYQMEGDGLYGNRSKATLRTIPRDVPGRPFVNKTRFRFVVDDYNEYFLNQLFELLTEYGDIDEVWFDGAHPRNKGGQTYHYMAWKELIHTLAPRAVIFGREDVRWCGNEGGGTRDTEWNVIPYQEDPDRMTSFGDLTEKDLGSRDQLYKARFLHYQQAETNTSIREGWFYRDDDRQGVRTADDVFDIYERSVGGNSTFLLNIPPNRDGKFSQKDVDVLREVGKRIRETYSTNLLDAAINAPKALLDNDDETFIEYTEPIVFTLPKPITLNRLMLQEAVAKRSERVEEHAVDAWINGMWQEIARATNIGYKRILRFQDVTTSRLRLRILQSRLTPAISSVGAYHYSSRPPQLSIRKDRAGKVTIVPKPQGFAWKGDADAAARLSLGCKIYYTVDGSEPTVHSQLYTAPFELDRGTVKAIAVLNGQMGPIAIEPVGLTKACWIVTAVSSEVKGNEANRVLDTDQHTYWRSEADGKRSITIDMGGVQQVRALRYTPPTNTSDGLMARSELYYSLDGKVWKKAESIEFGNLINDPTRRTHYFKHPFKARFVRIETREAAAGSPVVTVAEIDLL</sequence>
<dbReference type="PROSITE" id="PS50022">
    <property type="entry name" value="FA58C_3"/>
    <property type="match status" value="1"/>
</dbReference>
<accession>U2KRH4</accession>
<dbReference type="Proteomes" id="UP000016600">
    <property type="component" value="Unassembled WGS sequence"/>
</dbReference>
<dbReference type="Gene3D" id="2.60.120.260">
    <property type="entry name" value="Galactose-binding domain-like"/>
    <property type="match status" value="2"/>
</dbReference>
<dbReference type="GO" id="GO:0006004">
    <property type="term" value="P:fucose metabolic process"/>
    <property type="evidence" value="ECO:0007669"/>
    <property type="project" value="TreeGrafter"/>
</dbReference>
<evidence type="ECO:0000256" key="1">
    <source>
        <dbReference type="ARBA" id="ARBA00007951"/>
    </source>
</evidence>
<evidence type="ECO:0000256" key="5">
    <source>
        <dbReference type="ARBA" id="ARBA00023295"/>
    </source>
</evidence>
<dbReference type="PATRIC" id="fig|1081904.3.peg.1342"/>
<evidence type="ECO:0000259" key="7">
    <source>
        <dbReference type="PROSITE" id="PS50022"/>
    </source>
</evidence>
<dbReference type="Pfam" id="PF00754">
    <property type="entry name" value="F5_F8_type_C"/>
    <property type="match status" value="1"/>
</dbReference>
<keyword evidence="3 6" id="KW-0732">Signal</keyword>
<keyword evidence="4" id="KW-0378">Hydrolase</keyword>
<protein>
    <recommendedName>
        <fullName evidence="2">alpha-L-fucosidase</fullName>
        <ecNumber evidence="2">3.2.1.51</ecNumber>
    </recommendedName>
</protein>
<dbReference type="Gene3D" id="3.20.20.80">
    <property type="entry name" value="Glycosidases"/>
    <property type="match status" value="1"/>
</dbReference>
<dbReference type="GO" id="GO:0016139">
    <property type="term" value="P:glycoside catabolic process"/>
    <property type="evidence" value="ECO:0007669"/>
    <property type="project" value="TreeGrafter"/>
</dbReference>
<dbReference type="InterPro" id="IPR017853">
    <property type="entry name" value="GH"/>
</dbReference>
<gene>
    <name evidence="8" type="ORF">HMPREF1218_0898</name>
</gene>
<dbReference type="InterPro" id="IPR057739">
    <property type="entry name" value="Glyco_hydro_29_N"/>
</dbReference>
<dbReference type="PANTHER" id="PTHR10030:SF37">
    <property type="entry name" value="ALPHA-L-FUCOSIDASE-RELATED"/>
    <property type="match status" value="1"/>
</dbReference>
<dbReference type="RefSeq" id="WP_021584064.1">
    <property type="nucleotide sequence ID" value="NZ_AWET01000032.1"/>
</dbReference>
<feature type="signal peptide" evidence="6">
    <location>
        <begin position="1"/>
        <end position="30"/>
    </location>
</feature>
<dbReference type="Pfam" id="PF01120">
    <property type="entry name" value="Alpha_L_fucos"/>
    <property type="match status" value="1"/>
</dbReference>
<dbReference type="PANTHER" id="PTHR10030">
    <property type="entry name" value="ALPHA-L-FUCOSIDASE"/>
    <property type="match status" value="1"/>
</dbReference>
<evidence type="ECO:0000313" key="8">
    <source>
        <dbReference type="EMBL" id="ERK01062.1"/>
    </source>
</evidence>
<dbReference type="Pfam" id="PF13290">
    <property type="entry name" value="CHB_HEX_C_1"/>
    <property type="match status" value="1"/>
</dbReference>
<evidence type="ECO:0000256" key="3">
    <source>
        <dbReference type="ARBA" id="ARBA00022729"/>
    </source>
</evidence>
<dbReference type="InterPro" id="IPR000421">
    <property type="entry name" value="FA58C"/>
</dbReference>
<dbReference type="AlphaFoldDB" id="U2KRH4"/>
<feature type="domain" description="F5/8 type C" evidence="7">
    <location>
        <begin position="602"/>
        <end position="749"/>
    </location>
</feature>
<dbReference type="GO" id="GO:0005764">
    <property type="term" value="C:lysosome"/>
    <property type="evidence" value="ECO:0007669"/>
    <property type="project" value="TreeGrafter"/>
</dbReference>
<dbReference type="EMBL" id="AWET01000032">
    <property type="protein sequence ID" value="ERK01062.1"/>
    <property type="molecule type" value="Genomic_DNA"/>
</dbReference>
<evidence type="ECO:0000313" key="9">
    <source>
        <dbReference type="Proteomes" id="UP000016600"/>
    </source>
</evidence>
<evidence type="ECO:0000256" key="6">
    <source>
        <dbReference type="SAM" id="SignalP"/>
    </source>
</evidence>
<proteinExistence type="inferred from homology"/>
<reference evidence="8 9" key="1">
    <citation type="submission" date="2013-08" db="EMBL/GenBank/DDBJ databases">
        <authorList>
            <person name="Durkin A.S."/>
            <person name="Haft D.R."/>
            <person name="McCorrison J."/>
            <person name="Torralba M."/>
            <person name="Gillis M."/>
            <person name="Haft D.H."/>
            <person name="Methe B."/>
            <person name="Sutton G."/>
            <person name="Nelson K.E."/>
        </authorList>
    </citation>
    <scope>NUCLEOTIDE SEQUENCE [LARGE SCALE GENOMIC DNA]</scope>
    <source>
        <strain evidence="8 9">F0068</strain>
    </source>
</reference>
<dbReference type="InterPro" id="IPR000933">
    <property type="entry name" value="Glyco_hydro_29"/>
</dbReference>